<dbReference type="PROSITE" id="PS00893">
    <property type="entry name" value="NUDIX_BOX"/>
    <property type="match status" value="1"/>
</dbReference>
<dbReference type="PANTHER" id="PTHR43046:SF14">
    <property type="entry name" value="MUTT_NUDIX FAMILY PROTEIN"/>
    <property type="match status" value="1"/>
</dbReference>
<dbReference type="RefSeq" id="WP_131922844.1">
    <property type="nucleotide sequence ID" value="NZ_SMAG01000001.1"/>
</dbReference>
<sequence>MLSLTVENQKKFNFRVAGVIIHEDHICLHRGLKDEFWSLPGGRVEWNEDTRDAIIREMKEELTIEVEIQRLLWVVEDFFKVNDELLHELGFYYLLDPSKSIFKIEETFDKKSFVSLDERGVAFLYQWFPLEDLEKTDLYPYFLRESLNQLPTRIQQKIAYSDHAYHTY</sequence>
<dbReference type="Pfam" id="PF00293">
    <property type="entry name" value="NUDIX"/>
    <property type="match status" value="1"/>
</dbReference>
<keyword evidence="2" id="KW-0378">Hydrolase</keyword>
<dbReference type="InterPro" id="IPR000086">
    <property type="entry name" value="NUDIX_hydrolase_dom"/>
</dbReference>
<dbReference type="EMBL" id="SMAG01000001">
    <property type="protein sequence ID" value="TCS96422.1"/>
    <property type="molecule type" value="Genomic_DNA"/>
</dbReference>
<dbReference type="PROSITE" id="PS51462">
    <property type="entry name" value="NUDIX"/>
    <property type="match status" value="1"/>
</dbReference>
<evidence type="ECO:0000256" key="1">
    <source>
        <dbReference type="ARBA" id="ARBA00001946"/>
    </source>
</evidence>
<feature type="domain" description="Nudix hydrolase" evidence="3">
    <location>
        <begin position="11"/>
        <end position="151"/>
    </location>
</feature>
<dbReference type="AlphaFoldDB" id="A0A4R3L9T3"/>
<comment type="caution">
    <text evidence="4">The sequence shown here is derived from an EMBL/GenBank/DDBJ whole genome shotgun (WGS) entry which is preliminary data.</text>
</comment>
<proteinExistence type="predicted"/>
<reference evidence="4 5" key="1">
    <citation type="submission" date="2019-03" db="EMBL/GenBank/DDBJ databases">
        <title>Genomic Encyclopedia of Type Strains, Phase IV (KMG-IV): sequencing the most valuable type-strain genomes for metagenomic binning, comparative biology and taxonomic classification.</title>
        <authorList>
            <person name="Goeker M."/>
        </authorList>
    </citation>
    <scope>NUCLEOTIDE SEQUENCE [LARGE SCALE GENOMIC DNA]</scope>
    <source>
        <strain evidence="4 5">DSM 45707</strain>
    </source>
</reference>
<dbReference type="Gene3D" id="3.90.79.10">
    <property type="entry name" value="Nucleoside Triphosphate Pyrophosphohydrolase"/>
    <property type="match status" value="1"/>
</dbReference>
<protein>
    <submittedName>
        <fullName evidence="4">ADP-ribose pyrophosphatase YjhB (NUDIX family)</fullName>
    </submittedName>
</protein>
<dbReference type="InterPro" id="IPR015797">
    <property type="entry name" value="NUDIX_hydrolase-like_dom_sf"/>
</dbReference>
<comment type="cofactor">
    <cofactor evidence="1">
        <name>Mg(2+)</name>
        <dbReference type="ChEBI" id="CHEBI:18420"/>
    </cofactor>
</comment>
<dbReference type="GO" id="GO:0016787">
    <property type="term" value="F:hydrolase activity"/>
    <property type="evidence" value="ECO:0007669"/>
    <property type="project" value="UniProtKB-KW"/>
</dbReference>
<evidence type="ECO:0000259" key="3">
    <source>
        <dbReference type="PROSITE" id="PS51462"/>
    </source>
</evidence>
<dbReference type="Proteomes" id="UP000294937">
    <property type="component" value="Unassembled WGS sequence"/>
</dbReference>
<accession>A0A4R3L9T3</accession>
<keyword evidence="5" id="KW-1185">Reference proteome</keyword>
<dbReference type="OrthoDB" id="9804442at2"/>
<name>A0A4R3L9T3_9BACL</name>
<gene>
    <name evidence="4" type="ORF">EDD58_10153</name>
</gene>
<dbReference type="InterPro" id="IPR020084">
    <property type="entry name" value="NUDIX_hydrolase_CS"/>
</dbReference>
<evidence type="ECO:0000256" key="2">
    <source>
        <dbReference type="ARBA" id="ARBA00022801"/>
    </source>
</evidence>
<dbReference type="SUPFAM" id="SSF55811">
    <property type="entry name" value="Nudix"/>
    <property type="match status" value="1"/>
</dbReference>
<evidence type="ECO:0000313" key="4">
    <source>
        <dbReference type="EMBL" id="TCS96422.1"/>
    </source>
</evidence>
<dbReference type="CDD" id="cd04688">
    <property type="entry name" value="NUDIX_Hydrolase"/>
    <property type="match status" value="1"/>
</dbReference>
<evidence type="ECO:0000313" key="5">
    <source>
        <dbReference type="Proteomes" id="UP000294937"/>
    </source>
</evidence>
<dbReference type="PANTHER" id="PTHR43046">
    <property type="entry name" value="GDP-MANNOSE MANNOSYL HYDROLASE"/>
    <property type="match status" value="1"/>
</dbReference>
<organism evidence="4 5">
    <name type="scientific">Hazenella coriacea</name>
    <dbReference type="NCBI Taxonomy" id="1179467"/>
    <lineage>
        <taxon>Bacteria</taxon>
        <taxon>Bacillati</taxon>
        <taxon>Bacillota</taxon>
        <taxon>Bacilli</taxon>
        <taxon>Bacillales</taxon>
        <taxon>Thermoactinomycetaceae</taxon>
        <taxon>Hazenella</taxon>
    </lineage>
</organism>